<evidence type="ECO:0000256" key="1">
    <source>
        <dbReference type="SAM" id="MobiDB-lite"/>
    </source>
</evidence>
<keyword evidence="2" id="KW-0812">Transmembrane</keyword>
<feature type="transmembrane region" description="Helical" evidence="2">
    <location>
        <begin position="20"/>
        <end position="38"/>
    </location>
</feature>
<feature type="compositionally biased region" description="Basic and acidic residues" evidence="1">
    <location>
        <begin position="56"/>
        <end position="67"/>
    </location>
</feature>
<dbReference type="EMBL" id="FXLY01000011">
    <property type="protein sequence ID" value="SMN22369.1"/>
    <property type="molecule type" value="Genomic_DNA"/>
</dbReference>
<dbReference type="OrthoDB" id="4061674at2759"/>
<keyword evidence="2" id="KW-0472">Membrane</keyword>
<organism evidence="3 4">
    <name type="scientific">Maudiozyma saulgeensis</name>
    <dbReference type="NCBI Taxonomy" id="1789683"/>
    <lineage>
        <taxon>Eukaryota</taxon>
        <taxon>Fungi</taxon>
        <taxon>Dikarya</taxon>
        <taxon>Ascomycota</taxon>
        <taxon>Saccharomycotina</taxon>
        <taxon>Saccharomycetes</taxon>
        <taxon>Saccharomycetales</taxon>
        <taxon>Saccharomycetaceae</taxon>
        <taxon>Maudiozyma</taxon>
    </lineage>
</organism>
<evidence type="ECO:0000313" key="3">
    <source>
        <dbReference type="EMBL" id="SMN22369.1"/>
    </source>
</evidence>
<keyword evidence="4" id="KW-1185">Reference proteome</keyword>
<feature type="region of interest" description="Disordered" evidence="1">
    <location>
        <begin position="46"/>
        <end position="67"/>
    </location>
</feature>
<protein>
    <submittedName>
        <fullName evidence="3">Similar to Saccharomyces cerevisiae YGR236C SPG1 Protein required for survival at high temperature during stationary phase</fullName>
    </submittedName>
</protein>
<name>A0A1X7RA72_9SACH</name>
<evidence type="ECO:0000256" key="2">
    <source>
        <dbReference type="SAM" id="Phobius"/>
    </source>
</evidence>
<gene>
    <name evidence="3" type="ORF">KASA_0H01683G</name>
</gene>
<evidence type="ECO:0000313" key="4">
    <source>
        <dbReference type="Proteomes" id="UP000196158"/>
    </source>
</evidence>
<proteinExistence type="predicted"/>
<reference evidence="3 4" key="1">
    <citation type="submission" date="2017-04" db="EMBL/GenBank/DDBJ databases">
        <authorList>
            <person name="Afonso C.L."/>
            <person name="Miller P.J."/>
            <person name="Scott M.A."/>
            <person name="Spackman E."/>
            <person name="Goraichik I."/>
            <person name="Dimitrov K.M."/>
            <person name="Suarez D.L."/>
            <person name="Swayne D.E."/>
        </authorList>
    </citation>
    <scope>NUCLEOTIDE SEQUENCE [LARGE SCALE GENOMIC DNA]</scope>
</reference>
<dbReference type="AlphaFoldDB" id="A0A1X7RA72"/>
<dbReference type="Proteomes" id="UP000196158">
    <property type="component" value="Unassembled WGS sequence"/>
</dbReference>
<accession>A0A1X7RA72</accession>
<keyword evidence="2" id="KW-1133">Transmembrane helix</keyword>
<feature type="compositionally biased region" description="Polar residues" evidence="1">
    <location>
        <begin position="46"/>
        <end position="55"/>
    </location>
</feature>
<sequence>MKIDSNVYSEAQTLAKEPHFKYIMLGVVCGAVVPSMYARRYFSQRAKSSDVSEQENMPKADANDKVTPRRSLIDDELTYELYSSII</sequence>